<dbReference type="SUPFAM" id="SSF46785">
    <property type="entry name" value="Winged helix' DNA-binding domain"/>
    <property type="match status" value="1"/>
</dbReference>
<dbReference type="Gene3D" id="3.10.105.10">
    <property type="entry name" value="Dipeptide-binding Protein, Domain 3"/>
    <property type="match status" value="1"/>
</dbReference>
<dbReference type="PANTHER" id="PTHR30290">
    <property type="entry name" value="PERIPLASMIC BINDING COMPONENT OF ABC TRANSPORTER"/>
    <property type="match status" value="1"/>
</dbReference>
<evidence type="ECO:0000313" key="4">
    <source>
        <dbReference type="EMBL" id="GBG10798.1"/>
    </source>
</evidence>
<keyword evidence="1" id="KW-0238">DNA-binding</keyword>
<dbReference type="PANTHER" id="PTHR30290:SF72">
    <property type="entry name" value="HTH-TYPE TRANSCRIPTIONAL REGULATOR SGRR"/>
    <property type="match status" value="1"/>
</dbReference>
<dbReference type="Pfam" id="PF00496">
    <property type="entry name" value="SBP_bac_5"/>
    <property type="match status" value="1"/>
</dbReference>
<accession>A0A2R5F0C7</accession>
<dbReference type="InterPro" id="IPR036390">
    <property type="entry name" value="WH_DNA-bd_sf"/>
</dbReference>
<reference evidence="4 5" key="1">
    <citation type="submission" date="2017-08" db="EMBL/GenBank/DDBJ databases">
        <title>Substantial Increase in Enzyme Production by Combined Drug-Resistance Mutations in Paenibacillus agaridevorans.</title>
        <authorList>
            <person name="Tanaka Y."/>
            <person name="Funane K."/>
            <person name="Hosaka T."/>
            <person name="Shiwa Y."/>
            <person name="Fujita N."/>
            <person name="Miyazaki T."/>
            <person name="Yoshikawa H."/>
            <person name="Murakami K."/>
            <person name="Kasahara K."/>
            <person name="Inaoka T."/>
            <person name="Hiraga Y."/>
            <person name="Ochi K."/>
        </authorList>
    </citation>
    <scope>NUCLEOTIDE SEQUENCE [LARGE SCALE GENOMIC DNA]</scope>
    <source>
        <strain evidence="4 5">T-3040</strain>
    </source>
</reference>
<dbReference type="InterPro" id="IPR000914">
    <property type="entry name" value="SBP_5_dom"/>
</dbReference>
<dbReference type="InterPro" id="IPR039424">
    <property type="entry name" value="SBP_5"/>
</dbReference>
<dbReference type="GO" id="GO:0015833">
    <property type="term" value="P:peptide transport"/>
    <property type="evidence" value="ECO:0007669"/>
    <property type="project" value="TreeGrafter"/>
</dbReference>
<dbReference type="SUPFAM" id="SSF53850">
    <property type="entry name" value="Periplasmic binding protein-like II"/>
    <property type="match status" value="1"/>
</dbReference>
<gene>
    <name evidence="4" type="ORF">PAT3040_05562</name>
</gene>
<keyword evidence="5" id="KW-1185">Reference proteome</keyword>
<dbReference type="GO" id="GO:0003677">
    <property type="term" value="F:DNA binding"/>
    <property type="evidence" value="ECO:0007669"/>
    <property type="project" value="UniProtKB-KW"/>
</dbReference>
<evidence type="ECO:0000259" key="2">
    <source>
        <dbReference type="Pfam" id="PF00496"/>
    </source>
</evidence>
<evidence type="ECO:0000256" key="1">
    <source>
        <dbReference type="ARBA" id="ARBA00023125"/>
    </source>
</evidence>
<dbReference type="RefSeq" id="WP_108995222.1">
    <property type="nucleotide sequence ID" value="NZ_BDQX01000356.1"/>
</dbReference>
<evidence type="ECO:0000259" key="3">
    <source>
        <dbReference type="Pfam" id="PF12793"/>
    </source>
</evidence>
<dbReference type="EMBL" id="BDQX01000356">
    <property type="protein sequence ID" value="GBG10798.1"/>
    <property type="molecule type" value="Genomic_DNA"/>
</dbReference>
<dbReference type="AlphaFoldDB" id="A0A2R5F0C7"/>
<comment type="caution">
    <text evidence="4">The sequence shown here is derived from an EMBL/GenBank/DDBJ whole genome shotgun (WGS) entry which is preliminary data.</text>
</comment>
<feature type="domain" description="Transcriptional regulator SgrR N-terminal HTH" evidence="3">
    <location>
        <begin position="4"/>
        <end position="105"/>
    </location>
</feature>
<sequence>MKIRRHYIALRRAYSSIADGEAALTTTFELAERLACTTRNMVMILKRMESDGWIRWESRRGRGNRSELVFLVPLEHMLLEEAKEHVGRGDLQAGLDTLQGADGLAARETFQDWLTSQFGFRSQVDGKRRTDTLRFPLPGKIASLDPANIHYFGESHLVHQLFDGLVRMDSRGNEVLPHLAHAWESDNSRTEWTFYLRKGVMFHHGREMTAADAAYSIERLRRQAPDGLYSWVYRGIQSIETPDDTTIRFQLMKRCELFLPFLATNRASVVPQDVCEAEGERFGVGSLGGSTVGTGPFRLLSSDQRILTLEANPVYFQGRPFLDRVELWTMPIPDGQPHQDSSELRQYQVMHNVRMLENEGSKWQQVRQSGTTCKFLSMNELKDGALANPRLRRLLNRAINRGELLRLLSGDVIEEATSFWLRASGGDKEGRQAPFVPEALLEGELEELIAGLNSYYERSGNNALTLLTIPQYAADASLVAELLAAQGIRLDIRLLPAEQFKGGERMEADLLLFAIMLDEYRELRLVDLYTSMLQHMPDRDASVMNDRLRAVMAEADPAARAKLFIRIEQELTGRDSLCFLYRKHLKTAFHPSVQGITLESLSWVRFKDLWFR</sequence>
<dbReference type="Proteomes" id="UP000245202">
    <property type="component" value="Unassembled WGS sequence"/>
</dbReference>
<name>A0A2R5F0C7_9BACL</name>
<organism evidence="4 5">
    <name type="scientific">Paenibacillus agaridevorans</name>
    <dbReference type="NCBI Taxonomy" id="171404"/>
    <lineage>
        <taxon>Bacteria</taxon>
        <taxon>Bacillati</taxon>
        <taxon>Bacillota</taxon>
        <taxon>Bacilli</taxon>
        <taxon>Bacillales</taxon>
        <taxon>Paenibacillaceae</taxon>
        <taxon>Paenibacillus</taxon>
    </lineage>
</organism>
<evidence type="ECO:0000313" key="5">
    <source>
        <dbReference type="Proteomes" id="UP000245202"/>
    </source>
</evidence>
<dbReference type="GO" id="GO:1904680">
    <property type="term" value="F:peptide transmembrane transporter activity"/>
    <property type="evidence" value="ECO:0007669"/>
    <property type="project" value="TreeGrafter"/>
</dbReference>
<dbReference type="Pfam" id="PF12793">
    <property type="entry name" value="SgrR_N"/>
    <property type="match status" value="1"/>
</dbReference>
<evidence type="ECO:0008006" key="6">
    <source>
        <dbReference type="Google" id="ProtNLM"/>
    </source>
</evidence>
<dbReference type="Gene3D" id="3.40.190.10">
    <property type="entry name" value="Periplasmic binding protein-like II"/>
    <property type="match status" value="1"/>
</dbReference>
<dbReference type="InterPro" id="IPR025370">
    <property type="entry name" value="SgrR_HTH_N"/>
</dbReference>
<protein>
    <recommendedName>
        <fullName evidence="6">ABC transporter substrate-binding protein</fullName>
    </recommendedName>
</protein>
<proteinExistence type="predicted"/>
<feature type="domain" description="Solute-binding protein family 5" evidence="2">
    <location>
        <begin position="174"/>
        <end position="499"/>
    </location>
</feature>